<dbReference type="EMBL" id="JAZDRP010000001">
    <property type="protein sequence ID" value="MEE2525164.1"/>
    <property type="molecule type" value="Genomic_DNA"/>
</dbReference>
<keyword evidence="1" id="KW-0732">Signal</keyword>
<name>A0ABU7LPA1_9PROT</name>
<dbReference type="PANTHER" id="PTHR39176">
    <property type="entry name" value="PERIPLASMIC PROTEIN-RELATED"/>
    <property type="match status" value="1"/>
</dbReference>
<keyword evidence="4" id="KW-1185">Reference proteome</keyword>
<organism evidence="3 4">
    <name type="scientific">Hyphobacterium lacteum</name>
    <dbReference type="NCBI Taxonomy" id="3116575"/>
    <lineage>
        <taxon>Bacteria</taxon>
        <taxon>Pseudomonadati</taxon>
        <taxon>Pseudomonadota</taxon>
        <taxon>Alphaproteobacteria</taxon>
        <taxon>Maricaulales</taxon>
        <taxon>Maricaulaceae</taxon>
        <taxon>Hyphobacterium</taxon>
    </lineage>
</organism>
<protein>
    <submittedName>
        <fullName evidence="3">Lysozyme inhibitor LprI family protein</fullName>
    </submittedName>
</protein>
<feature type="chain" id="PRO_5045765851" evidence="1">
    <location>
        <begin position="19"/>
        <end position="159"/>
    </location>
</feature>
<sequence length="159" mass="18273">MKFPLVMSLFVFAGLAAAQDTPSYSAEERETFRNCLESGPDEQCRGVVMQPCLDQGAYTTLEMVDCAAREYELWDEVLNERYRDLMAQYRQDEDTEYLATQRERLRDAQRAWIISRDADCVFEQGMFEGGSLARMVAIDCLKTHTAQRAIWLGNQFVEG</sequence>
<proteinExistence type="predicted"/>
<accession>A0ABU7LPA1</accession>
<evidence type="ECO:0000259" key="2">
    <source>
        <dbReference type="Pfam" id="PF07007"/>
    </source>
</evidence>
<dbReference type="PANTHER" id="PTHR39176:SF1">
    <property type="entry name" value="PERIPLASMIC PROTEIN"/>
    <property type="match status" value="1"/>
</dbReference>
<evidence type="ECO:0000313" key="3">
    <source>
        <dbReference type="EMBL" id="MEE2525164.1"/>
    </source>
</evidence>
<comment type="caution">
    <text evidence="3">The sequence shown here is derived from an EMBL/GenBank/DDBJ whole genome shotgun (WGS) entry which is preliminary data.</text>
</comment>
<dbReference type="Pfam" id="PF07007">
    <property type="entry name" value="LprI"/>
    <property type="match status" value="1"/>
</dbReference>
<evidence type="ECO:0000256" key="1">
    <source>
        <dbReference type="SAM" id="SignalP"/>
    </source>
</evidence>
<gene>
    <name evidence="3" type="ORF">V0U79_02215</name>
</gene>
<evidence type="ECO:0000313" key="4">
    <source>
        <dbReference type="Proteomes" id="UP001354971"/>
    </source>
</evidence>
<feature type="signal peptide" evidence="1">
    <location>
        <begin position="1"/>
        <end position="18"/>
    </location>
</feature>
<feature type="domain" description="Lysozyme inhibitor LprI-like N-terminal" evidence="2">
    <location>
        <begin position="55"/>
        <end position="152"/>
    </location>
</feature>
<dbReference type="Proteomes" id="UP001354971">
    <property type="component" value="Unassembled WGS sequence"/>
</dbReference>
<reference evidence="3 4" key="1">
    <citation type="submission" date="2024-01" db="EMBL/GenBank/DDBJ databases">
        <title>Hyphobacterium bacterium isolated from marine sediment.</title>
        <authorList>
            <person name="Zhao S."/>
        </authorList>
    </citation>
    <scope>NUCLEOTIDE SEQUENCE [LARGE SCALE GENOMIC DNA]</scope>
    <source>
        <strain evidence="4">HN65</strain>
    </source>
</reference>
<dbReference type="Gene3D" id="1.20.1270.180">
    <property type="match status" value="1"/>
</dbReference>
<dbReference type="InterPro" id="IPR009739">
    <property type="entry name" value="LprI-like_N"/>
</dbReference>
<dbReference type="RefSeq" id="WP_330197827.1">
    <property type="nucleotide sequence ID" value="NZ_JAZDRP010000001.1"/>
</dbReference>